<feature type="compositionally biased region" description="Low complexity" evidence="1">
    <location>
        <begin position="21"/>
        <end position="31"/>
    </location>
</feature>
<protein>
    <submittedName>
        <fullName evidence="2">Uncharacterized protein</fullName>
    </submittedName>
</protein>
<evidence type="ECO:0000313" key="3">
    <source>
        <dbReference type="Proteomes" id="UP000008783"/>
    </source>
</evidence>
<sequence length="210" mass="23358">MEPPSTPCNSESTADQPGPSPVGVRPVEEPVQPQPQPGKLSADIFQPPPGPPESDAGELAREEAWLQLLAPLTPRQRIDIQRYADVTTVVWEQLAANPEASPQGLAAADDYLENIDNFERTLDGLPQRTIDRVEEFFSHMIQQIGQLIQEREDRDLLRQNVDPFLDVLINTNLTSLLADGAQRDSTSLWYYRATVTTTFTGLAFRSGYTL</sequence>
<gene>
    <name evidence="2" type="ORF">PGTG_11291</name>
</gene>
<reference evidence="3" key="2">
    <citation type="journal article" date="2011" name="Proc. Natl. Acad. Sci. U.S.A.">
        <title>Obligate biotrophy features unraveled by the genomic analysis of rust fungi.</title>
        <authorList>
            <person name="Duplessis S."/>
            <person name="Cuomo C.A."/>
            <person name="Lin Y.-C."/>
            <person name="Aerts A."/>
            <person name="Tisserant E."/>
            <person name="Veneault-Fourrey C."/>
            <person name="Joly D.L."/>
            <person name="Hacquard S."/>
            <person name="Amselem J."/>
            <person name="Cantarel B.L."/>
            <person name="Chiu R."/>
            <person name="Coutinho P.M."/>
            <person name="Feau N."/>
            <person name="Field M."/>
            <person name="Frey P."/>
            <person name="Gelhaye E."/>
            <person name="Goldberg J."/>
            <person name="Grabherr M.G."/>
            <person name="Kodira C.D."/>
            <person name="Kohler A."/>
            <person name="Kuees U."/>
            <person name="Lindquist E.A."/>
            <person name="Lucas S.M."/>
            <person name="Mago R."/>
            <person name="Mauceli E."/>
            <person name="Morin E."/>
            <person name="Murat C."/>
            <person name="Pangilinan J.L."/>
            <person name="Park R."/>
            <person name="Pearson M."/>
            <person name="Quesneville H."/>
            <person name="Rouhier N."/>
            <person name="Sakthikumar S."/>
            <person name="Salamov A.A."/>
            <person name="Schmutz J."/>
            <person name="Selles B."/>
            <person name="Shapiro H."/>
            <person name="Tanguay P."/>
            <person name="Tuskan G.A."/>
            <person name="Henrissat B."/>
            <person name="Van de Peer Y."/>
            <person name="Rouze P."/>
            <person name="Ellis J.G."/>
            <person name="Dodds P.N."/>
            <person name="Schein J.E."/>
            <person name="Zhong S."/>
            <person name="Hamelin R.C."/>
            <person name="Grigoriev I.V."/>
            <person name="Szabo L.J."/>
            <person name="Martin F."/>
        </authorList>
    </citation>
    <scope>NUCLEOTIDE SEQUENCE [LARGE SCALE GENOMIC DNA]</scope>
    <source>
        <strain evidence="3">CRL 75-36-700-3 / race SCCL</strain>
    </source>
</reference>
<reference key="1">
    <citation type="submission" date="2007-01" db="EMBL/GenBank/DDBJ databases">
        <title>The Genome Sequence of Puccinia graminis f. sp. tritici Strain CRL 75-36-700-3.</title>
        <authorList>
            <consortium name="The Broad Institute Genome Sequencing Platform"/>
            <person name="Birren B."/>
            <person name="Lander E."/>
            <person name="Galagan J."/>
            <person name="Nusbaum C."/>
            <person name="Devon K."/>
            <person name="Cuomo C."/>
            <person name="Jaffe D."/>
            <person name="Butler J."/>
            <person name="Alvarez P."/>
            <person name="Gnerre S."/>
            <person name="Grabherr M."/>
            <person name="Mauceli E."/>
            <person name="Brockman W."/>
            <person name="Young S."/>
            <person name="LaButti K."/>
            <person name="Sykes S."/>
            <person name="DeCaprio D."/>
            <person name="Crawford M."/>
            <person name="Koehrsen M."/>
            <person name="Engels R."/>
            <person name="Montgomery P."/>
            <person name="Pearson M."/>
            <person name="Howarth C."/>
            <person name="Larson L."/>
            <person name="White J."/>
            <person name="Zeng Q."/>
            <person name="Kodira C."/>
            <person name="Yandava C."/>
            <person name="Alvarado L."/>
            <person name="O'Leary S."/>
            <person name="Szabo L."/>
            <person name="Dean R."/>
            <person name="Schein J."/>
        </authorList>
    </citation>
    <scope>NUCLEOTIDE SEQUENCE</scope>
    <source>
        <strain>CRL 75-36-700-3</strain>
    </source>
</reference>
<keyword evidence="3" id="KW-1185">Reference proteome</keyword>
<dbReference type="EMBL" id="DS178293">
    <property type="protein sequence ID" value="EFP85122.2"/>
    <property type="molecule type" value="Genomic_DNA"/>
</dbReference>
<dbReference type="OrthoDB" id="10308077at2759"/>
<evidence type="ECO:0000313" key="2">
    <source>
        <dbReference type="EMBL" id="EFP85122.2"/>
    </source>
</evidence>
<dbReference type="Proteomes" id="UP000008783">
    <property type="component" value="Unassembled WGS sequence"/>
</dbReference>
<organism evidence="2 3">
    <name type="scientific">Puccinia graminis f. sp. tritici (strain CRL 75-36-700-3 / race SCCL)</name>
    <name type="common">Black stem rust fungus</name>
    <dbReference type="NCBI Taxonomy" id="418459"/>
    <lineage>
        <taxon>Eukaryota</taxon>
        <taxon>Fungi</taxon>
        <taxon>Dikarya</taxon>
        <taxon>Basidiomycota</taxon>
        <taxon>Pucciniomycotina</taxon>
        <taxon>Pucciniomycetes</taxon>
        <taxon>Pucciniales</taxon>
        <taxon>Pucciniaceae</taxon>
        <taxon>Puccinia</taxon>
    </lineage>
</organism>
<evidence type="ECO:0000256" key="1">
    <source>
        <dbReference type="SAM" id="MobiDB-lite"/>
    </source>
</evidence>
<dbReference type="HOGENOM" id="CLU_070137_0_0_1"/>
<dbReference type="RefSeq" id="XP_003329541.2">
    <property type="nucleotide sequence ID" value="XM_003329493.2"/>
</dbReference>
<dbReference type="KEGG" id="pgr:PGTG_11291"/>
<dbReference type="GeneID" id="10527103"/>
<dbReference type="AlphaFoldDB" id="E3KLE7"/>
<accession>E3KLE7</accession>
<dbReference type="InParanoid" id="E3KLE7"/>
<proteinExistence type="predicted"/>
<name>E3KLE7_PUCGT</name>
<feature type="region of interest" description="Disordered" evidence="1">
    <location>
        <begin position="1"/>
        <end position="58"/>
    </location>
</feature>
<dbReference type="VEuPathDB" id="FungiDB:PGTG_11291"/>